<comment type="caution">
    <text evidence="1">The sequence shown here is derived from an EMBL/GenBank/DDBJ whole genome shotgun (WGS) entry which is preliminary data.</text>
</comment>
<protein>
    <submittedName>
        <fullName evidence="1">Uncharacterized protein</fullName>
    </submittedName>
</protein>
<proteinExistence type="predicted"/>
<evidence type="ECO:0000313" key="1">
    <source>
        <dbReference type="EMBL" id="GAI90830.1"/>
    </source>
</evidence>
<name>X1TTD4_9ZZZZ</name>
<reference evidence="1" key="1">
    <citation type="journal article" date="2014" name="Front. Microbiol.">
        <title>High frequency of phylogenetically diverse reductive dehalogenase-homologous genes in deep subseafloor sedimentary metagenomes.</title>
        <authorList>
            <person name="Kawai M."/>
            <person name="Futagami T."/>
            <person name="Toyoda A."/>
            <person name="Takaki Y."/>
            <person name="Nishi S."/>
            <person name="Hori S."/>
            <person name="Arai W."/>
            <person name="Tsubouchi T."/>
            <person name="Morono Y."/>
            <person name="Uchiyama I."/>
            <person name="Ito T."/>
            <person name="Fujiyama A."/>
            <person name="Inagaki F."/>
            <person name="Takami H."/>
        </authorList>
    </citation>
    <scope>NUCLEOTIDE SEQUENCE</scope>
    <source>
        <strain evidence="1">Expedition CK06-06</strain>
    </source>
</reference>
<gene>
    <name evidence="1" type="ORF">S12H4_36389</name>
</gene>
<dbReference type="AlphaFoldDB" id="X1TTD4"/>
<accession>X1TTD4</accession>
<feature type="non-terminal residue" evidence="1">
    <location>
        <position position="1"/>
    </location>
</feature>
<dbReference type="EMBL" id="BARW01021689">
    <property type="protein sequence ID" value="GAI90830.1"/>
    <property type="molecule type" value="Genomic_DNA"/>
</dbReference>
<organism evidence="1">
    <name type="scientific">marine sediment metagenome</name>
    <dbReference type="NCBI Taxonomy" id="412755"/>
    <lineage>
        <taxon>unclassified sequences</taxon>
        <taxon>metagenomes</taxon>
        <taxon>ecological metagenomes</taxon>
    </lineage>
</organism>
<sequence length="39" mass="4477">YPPDERESRYLDKVYFRAEVIVGGEVVAATDSKEVVIEF</sequence>